<comment type="caution">
    <text evidence="2">The sequence shown here is derived from an EMBL/GenBank/DDBJ whole genome shotgun (WGS) entry which is preliminary data.</text>
</comment>
<keyword evidence="1" id="KW-1133">Transmembrane helix</keyword>
<reference evidence="3" key="1">
    <citation type="journal article" date="2019" name="Int. J. Syst. Evol. Microbiol.">
        <title>The Global Catalogue of Microorganisms (GCM) 10K type strain sequencing project: providing services to taxonomists for standard genome sequencing and annotation.</title>
        <authorList>
            <consortium name="The Broad Institute Genomics Platform"/>
            <consortium name="The Broad Institute Genome Sequencing Center for Infectious Disease"/>
            <person name="Wu L."/>
            <person name="Ma J."/>
        </authorList>
    </citation>
    <scope>NUCLEOTIDE SEQUENCE [LARGE SCALE GENOMIC DNA]</scope>
    <source>
        <strain evidence="3">CCUG 55328</strain>
    </source>
</reference>
<feature type="transmembrane region" description="Helical" evidence="1">
    <location>
        <begin position="211"/>
        <end position="229"/>
    </location>
</feature>
<proteinExistence type="predicted"/>
<evidence type="ECO:0008006" key="4">
    <source>
        <dbReference type="Google" id="ProtNLM"/>
    </source>
</evidence>
<protein>
    <recommendedName>
        <fullName evidence="4">Seryl-tRNA synthetase</fullName>
    </recommendedName>
</protein>
<evidence type="ECO:0000313" key="2">
    <source>
        <dbReference type="EMBL" id="MFD1194228.1"/>
    </source>
</evidence>
<dbReference type="EMBL" id="JBHTKR010000002">
    <property type="protein sequence ID" value="MFD1194228.1"/>
    <property type="molecule type" value="Genomic_DNA"/>
</dbReference>
<feature type="transmembrane region" description="Helical" evidence="1">
    <location>
        <begin position="187"/>
        <end position="205"/>
    </location>
</feature>
<dbReference type="InterPro" id="IPR038330">
    <property type="entry name" value="TspO/MBR-related_sf"/>
</dbReference>
<accession>A0ABW3TB10</accession>
<keyword evidence="1" id="KW-0472">Membrane</keyword>
<evidence type="ECO:0000313" key="3">
    <source>
        <dbReference type="Proteomes" id="UP001597151"/>
    </source>
</evidence>
<feature type="transmembrane region" description="Helical" evidence="1">
    <location>
        <begin position="47"/>
        <end position="69"/>
    </location>
</feature>
<feature type="transmembrane region" description="Helical" evidence="1">
    <location>
        <begin position="160"/>
        <end position="180"/>
    </location>
</feature>
<dbReference type="Gene3D" id="1.20.1260.100">
    <property type="entry name" value="TspO/MBR protein"/>
    <property type="match status" value="1"/>
</dbReference>
<dbReference type="PANTHER" id="PTHR33802">
    <property type="entry name" value="SI:CH211-161H7.5-RELATED"/>
    <property type="match status" value="1"/>
</dbReference>
<evidence type="ECO:0000256" key="1">
    <source>
        <dbReference type="SAM" id="Phobius"/>
    </source>
</evidence>
<feature type="transmembrane region" description="Helical" evidence="1">
    <location>
        <begin position="103"/>
        <end position="123"/>
    </location>
</feature>
<organism evidence="2 3">
    <name type="scientific">Seohaeicola saemankumensis</name>
    <dbReference type="NCBI Taxonomy" id="481181"/>
    <lineage>
        <taxon>Bacteria</taxon>
        <taxon>Pseudomonadati</taxon>
        <taxon>Pseudomonadota</taxon>
        <taxon>Alphaproteobacteria</taxon>
        <taxon>Rhodobacterales</taxon>
        <taxon>Roseobacteraceae</taxon>
        <taxon>Seohaeicola</taxon>
    </lineage>
</organism>
<keyword evidence="3" id="KW-1185">Reference proteome</keyword>
<feature type="transmembrane region" description="Helical" evidence="1">
    <location>
        <begin position="135"/>
        <end position="154"/>
    </location>
</feature>
<gene>
    <name evidence="2" type="ORF">ACFQ3C_06065</name>
</gene>
<name>A0ABW3TB10_9RHOB</name>
<sequence length="234" mass="24563">MYRKTSLLVLLAALAFALSPLLSTGFNGFAPDQFPVPQIDPPVQPEGYAFAIWGLIYLWLVAGAVFGVWDRATDPDWEPMRPALTVSLLIGAGWIPVAQLSPLWATVLIWAMLISAVVALMRAGKADHAWLRAPIALYAGWLTAASSVAAGLMLAGHGILSAQMAAYAGITLALVVALAIQAMRSDTLAYPAALIWALVGVGVSNLDGPNWGVLALVALGIAALGWRAVANLRA</sequence>
<dbReference type="PANTHER" id="PTHR33802:SF1">
    <property type="entry name" value="XK-RELATED PROTEIN"/>
    <property type="match status" value="1"/>
</dbReference>
<dbReference type="Proteomes" id="UP001597151">
    <property type="component" value="Unassembled WGS sequence"/>
</dbReference>
<dbReference type="RefSeq" id="WP_380789606.1">
    <property type="nucleotide sequence ID" value="NZ_JBHTKR010000002.1"/>
</dbReference>
<feature type="transmembrane region" description="Helical" evidence="1">
    <location>
        <begin position="81"/>
        <end position="97"/>
    </location>
</feature>
<keyword evidence="1" id="KW-0812">Transmembrane</keyword>